<comment type="caution">
    <text evidence="3">The sequence shown here is derived from an EMBL/GenBank/DDBJ whole genome shotgun (WGS) entry which is preliminary data.</text>
</comment>
<organism evidence="3 4">
    <name type="scientific">Mucuna pruriens</name>
    <name type="common">Velvet bean</name>
    <name type="synonym">Dolichos pruriens</name>
    <dbReference type="NCBI Taxonomy" id="157652"/>
    <lineage>
        <taxon>Eukaryota</taxon>
        <taxon>Viridiplantae</taxon>
        <taxon>Streptophyta</taxon>
        <taxon>Embryophyta</taxon>
        <taxon>Tracheophyta</taxon>
        <taxon>Spermatophyta</taxon>
        <taxon>Magnoliopsida</taxon>
        <taxon>eudicotyledons</taxon>
        <taxon>Gunneridae</taxon>
        <taxon>Pentapetalae</taxon>
        <taxon>rosids</taxon>
        <taxon>fabids</taxon>
        <taxon>Fabales</taxon>
        <taxon>Fabaceae</taxon>
        <taxon>Papilionoideae</taxon>
        <taxon>50 kb inversion clade</taxon>
        <taxon>NPAAA clade</taxon>
        <taxon>indigoferoid/millettioid clade</taxon>
        <taxon>Phaseoleae</taxon>
        <taxon>Mucuna</taxon>
    </lineage>
</organism>
<dbReference type="PANTHER" id="PTHR48154:SF1">
    <property type="entry name" value="PROTEIN, PUTATIVE-RELATED"/>
    <property type="match status" value="1"/>
</dbReference>
<dbReference type="Pfam" id="PF24924">
    <property type="entry name" value="DUF7745"/>
    <property type="match status" value="1"/>
</dbReference>
<dbReference type="EMBL" id="QJKJ01007520">
    <property type="protein sequence ID" value="RDX82882.1"/>
    <property type="molecule type" value="Genomic_DNA"/>
</dbReference>
<evidence type="ECO:0000313" key="4">
    <source>
        <dbReference type="Proteomes" id="UP000257109"/>
    </source>
</evidence>
<protein>
    <recommendedName>
        <fullName evidence="2">DUF7745 domain-containing protein</fullName>
    </recommendedName>
</protein>
<evidence type="ECO:0000256" key="1">
    <source>
        <dbReference type="SAM" id="Phobius"/>
    </source>
</evidence>
<keyword evidence="4" id="KW-1185">Reference proteome</keyword>
<keyword evidence="1" id="KW-0472">Membrane</keyword>
<dbReference type="Proteomes" id="UP000257109">
    <property type="component" value="Unassembled WGS sequence"/>
</dbReference>
<evidence type="ECO:0000313" key="3">
    <source>
        <dbReference type="EMBL" id="RDX82882.1"/>
    </source>
</evidence>
<dbReference type="PANTHER" id="PTHR48154">
    <property type="entry name" value="PROTEIN, PUTATIVE-RELATED"/>
    <property type="match status" value="1"/>
</dbReference>
<feature type="transmembrane region" description="Helical" evidence="1">
    <location>
        <begin position="12"/>
        <end position="32"/>
    </location>
</feature>
<evidence type="ECO:0000259" key="2">
    <source>
        <dbReference type="Pfam" id="PF24924"/>
    </source>
</evidence>
<feature type="domain" description="DUF7745" evidence="2">
    <location>
        <begin position="159"/>
        <end position="231"/>
    </location>
</feature>
<keyword evidence="1" id="KW-0812">Transmembrane</keyword>
<gene>
    <name evidence="3" type="ORF">CR513_36275</name>
</gene>
<keyword evidence="1" id="KW-1133">Transmembrane helix</keyword>
<feature type="non-terminal residue" evidence="3">
    <location>
        <position position="1"/>
    </location>
</feature>
<proteinExistence type="predicted"/>
<dbReference type="InterPro" id="IPR056647">
    <property type="entry name" value="DUF7745"/>
</dbReference>
<accession>A0A371FX72</accession>
<sequence>MENHRKVSESRSMLMAGVTSFSADVWGMIFSMRNQLPNLYSRSRPALSIPKMDFGSSTRMVDTLPIKVKIMEYRTLKKLADQLKGGLRRTFETRFGSILELMEVEIHPESLNPPYLYQGNFLSWGRVAKLLKIVESEEIEQEWNRWPPPSLSRRKNEGLAIYDVILLPHLDKYVNLASIDIFLANQERARNPMTSVLANTYYTIYQCHERNGGRLVCCMQALYIWLMTHTSPLLVHHHPSNRGS</sequence>
<reference evidence="3" key="1">
    <citation type="submission" date="2018-05" db="EMBL/GenBank/DDBJ databases">
        <title>Draft genome of Mucuna pruriens seed.</title>
        <authorList>
            <person name="Nnadi N.E."/>
            <person name="Vos R."/>
            <person name="Hasami M.H."/>
            <person name="Devisetty U.K."/>
            <person name="Aguiy J.C."/>
        </authorList>
    </citation>
    <scope>NUCLEOTIDE SEQUENCE [LARGE SCALE GENOMIC DNA]</scope>
    <source>
        <strain evidence="3">JCA_2017</strain>
    </source>
</reference>
<dbReference type="AlphaFoldDB" id="A0A371FX72"/>
<name>A0A371FX72_MUCPR</name>